<comment type="similarity">
    <text evidence="1">Belongs to the GSP E family.</text>
</comment>
<dbReference type="InterPro" id="IPR001482">
    <property type="entry name" value="T2SS/T4SS_dom"/>
</dbReference>
<dbReference type="STRING" id="36842.SAMN02194393_03209"/>
<dbReference type="PANTHER" id="PTHR30486:SF6">
    <property type="entry name" value="TYPE IV PILUS RETRACTATION ATPASE PILT"/>
    <property type="match status" value="1"/>
</dbReference>
<name>A0A1T5LT53_9FIRM</name>
<dbReference type="InterPro" id="IPR050921">
    <property type="entry name" value="T4SS_GSP_E_ATPase"/>
</dbReference>
<evidence type="ECO:0000259" key="2">
    <source>
        <dbReference type="Pfam" id="PF00437"/>
    </source>
</evidence>
<dbReference type="Gene3D" id="3.40.50.300">
    <property type="entry name" value="P-loop containing nucleotide triphosphate hydrolases"/>
    <property type="match status" value="1"/>
</dbReference>
<evidence type="ECO:0000256" key="1">
    <source>
        <dbReference type="ARBA" id="ARBA00006611"/>
    </source>
</evidence>
<dbReference type="Pfam" id="PF00437">
    <property type="entry name" value="T2SSE"/>
    <property type="match status" value="1"/>
</dbReference>
<organism evidence="3 4">
    <name type="scientific">Maledivibacter halophilus</name>
    <dbReference type="NCBI Taxonomy" id="36842"/>
    <lineage>
        <taxon>Bacteria</taxon>
        <taxon>Bacillati</taxon>
        <taxon>Bacillota</taxon>
        <taxon>Clostridia</taxon>
        <taxon>Peptostreptococcales</taxon>
        <taxon>Caminicellaceae</taxon>
        <taxon>Maledivibacter</taxon>
    </lineage>
</organism>
<dbReference type="EMBL" id="FUZT01000008">
    <property type="protein sequence ID" value="SKC78769.1"/>
    <property type="molecule type" value="Genomic_DNA"/>
</dbReference>
<dbReference type="GO" id="GO:0016887">
    <property type="term" value="F:ATP hydrolysis activity"/>
    <property type="evidence" value="ECO:0007669"/>
    <property type="project" value="InterPro"/>
</dbReference>
<dbReference type="Proteomes" id="UP000190285">
    <property type="component" value="Unassembled WGS sequence"/>
</dbReference>
<accession>A0A1T5LT53</accession>
<dbReference type="AlphaFoldDB" id="A0A1T5LT53"/>
<evidence type="ECO:0000313" key="4">
    <source>
        <dbReference type="Proteomes" id="UP000190285"/>
    </source>
</evidence>
<dbReference type="InterPro" id="IPR027417">
    <property type="entry name" value="P-loop_NTPase"/>
</dbReference>
<evidence type="ECO:0000313" key="3">
    <source>
        <dbReference type="EMBL" id="SKC78769.1"/>
    </source>
</evidence>
<sequence>MNNFIPNINEDKYLVGIQKRQARKTSVTEGAERALEYFVDEVRKYLTNNYPELFQDTLSNDYAREKIKEKVANYIQTRAIKIEGIEGLDETIQTINLEILDFGVITEYLEDERVEEIRVNSSEDIRIVVKGREYKTNKKFSSMETAINIAKKIVRTVGKTLSPSSPIVDARLKNGQRVACIIKPTALSGINLTIRKQKKEVFTAEKLISFGSATEDMFKFIDILGEAEISMMIIGPTNSGKTATLQTILTRLAQKNLDRRIITMEDTAELNIKGAIAWETRNNITLLDLLIHSLRQSPETMVLGEMRGKEAQTVVAAANTGHQLYNSFHANGPSDAPTRILQMYMMGPTTLTQDMILNMIVNAFPICVFQKKLKDGSRKIMSISEIEEYDGGRLKYREIFKFKPTGIKQVEEVNPLTGDKFYRKSIIGKHIFNRNISDRLYEKLLESGIDIKIADIYHKVKAEN</sequence>
<dbReference type="PANTHER" id="PTHR30486">
    <property type="entry name" value="TWITCHING MOTILITY PROTEIN PILT"/>
    <property type="match status" value="1"/>
</dbReference>
<dbReference type="SUPFAM" id="SSF52540">
    <property type="entry name" value="P-loop containing nucleoside triphosphate hydrolases"/>
    <property type="match status" value="1"/>
</dbReference>
<dbReference type="OrthoDB" id="9810761at2"/>
<reference evidence="3 4" key="1">
    <citation type="submission" date="2017-02" db="EMBL/GenBank/DDBJ databases">
        <authorList>
            <person name="Peterson S.W."/>
        </authorList>
    </citation>
    <scope>NUCLEOTIDE SEQUENCE [LARGE SCALE GENOMIC DNA]</scope>
    <source>
        <strain evidence="3 4">M1</strain>
    </source>
</reference>
<dbReference type="Gene3D" id="3.30.450.380">
    <property type="match status" value="1"/>
</dbReference>
<proteinExistence type="inferred from homology"/>
<gene>
    <name evidence="3" type="ORF">SAMN02194393_03209</name>
</gene>
<feature type="domain" description="Bacterial type II secretion system protein E" evidence="2">
    <location>
        <begin position="101"/>
        <end position="347"/>
    </location>
</feature>
<keyword evidence="4" id="KW-1185">Reference proteome</keyword>
<protein>
    <submittedName>
        <fullName evidence="3">Pilus assembly protein CpaF</fullName>
    </submittedName>
</protein>
<dbReference type="RefSeq" id="WP_079492966.1">
    <property type="nucleotide sequence ID" value="NZ_FUZT01000008.1"/>
</dbReference>